<dbReference type="PROSITE" id="PS00455">
    <property type="entry name" value="AMP_BINDING"/>
    <property type="match status" value="1"/>
</dbReference>
<keyword evidence="8" id="KW-1185">Reference proteome</keyword>
<dbReference type="NCBIfam" id="NF004837">
    <property type="entry name" value="PRK06187.1"/>
    <property type="match status" value="1"/>
</dbReference>
<dbReference type="InterPro" id="IPR025110">
    <property type="entry name" value="AMP-bd_C"/>
</dbReference>
<gene>
    <name evidence="7" type="ORF">Kalk_14380</name>
</gene>
<keyword evidence="3" id="KW-0276">Fatty acid metabolism</keyword>
<evidence type="ECO:0000313" key="7">
    <source>
        <dbReference type="EMBL" id="AUM13536.1"/>
    </source>
</evidence>
<protein>
    <submittedName>
        <fullName evidence="7">Long-chain fatty acid--CoA ligase</fullName>
    </submittedName>
</protein>
<feature type="domain" description="AMP-dependent synthetase/ligase" evidence="5">
    <location>
        <begin position="30"/>
        <end position="399"/>
    </location>
</feature>
<dbReference type="NCBIfam" id="NF004674">
    <property type="entry name" value="PRK06018.1"/>
    <property type="match status" value="1"/>
</dbReference>
<dbReference type="PANTHER" id="PTHR43859:SF4">
    <property type="entry name" value="BUTANOATE--COA LIGASE AAE1-RELATED"/>
    <property type="match status" value="1"/>
</dbReference>
<keyword evidence="4" id="KW-0443">Lipid metabolism</keyword>
<dbReference type="InterPro" id="IPR020845">
    <property type="entry name" value="AMP-binding_CS"/>
</dbReference>
<dbReference type="KEGG" id="kak:Kalk_14380"/>
<dbReference type="EMBL" id="CP022684">
    <property type="protein sequence ID" value="AUM13536.1"/>
    <property type="molecule type" value="Genomic_DNA"/>
</dbReference>
<reference evidence="8" key="1">
    <citation type="submission" date="2017-08" db="EMBL/GenBank/DDBJ databases">
        <title>Direct submision.</title>
        <authorList>
            <person name="Kim S.-J."/>
            <person name="Rhee S.-K."/>
        </authorList>
    </citation>
    <scope>NUCLEOTIDE SEQUENCE [LARGE SCALE GENOMIC DNA]</scope>
    <source>
        <strain evidence="8">GI5</strain>
    </source>
</reference>
<dbReference type="SUPFAM" id="SSF56801">
    <property type="entry name" value="Acetyl-CoA synthetase-like"/>
    <property type="match status" value="1"/>
</dbReference>
<comment type="similarity">
    <text evidence="1">Belongs to the ATP-dependent AMP-binding enzyme family.</text>
</comment>
<evidence type="ECO:0000259" key="6">
    <source>
        <dbReference type="Pfam" id="PF13193"/>
    </source>
</evidence>
<feature type="domain" description="AMP-binding enzyme C-terminal" evidence="6">
    <location>
        <begin position="448"/>
        <end position="522"/>
    </location>
</feature>
<dbReference type="Proteomes" id="UP000235116">
    <property type="component" value="Chromosome"/>
</dbReference>
<dbReference type="Gene3D" id="3.30.300.30">
    <property type="match status" value="1"/>
</dbReference>
<name>A0A2K9LME9_9GAMM</name>
<evidence type="ECO:0000313" key="8">
    <source>
        <dbReference type="Proteomes" id="UP000235116"/>
    </source>
</evidence>
<dbReference type="PANTHER" id="PTHR43859">
    <property type="entry name" value="ACYL-ACTIVATING ENZYME"/>
    <property type="match status" value="1"/>
</dbReference>
<evidence type="ECO:0000256" key="2">
    <source>
        <dbReference type="ARBA" id="ARBA00022598"/>
    </source>
</evidence>
<dbReference type="FunFam" id="3.30.300.30:FF:000008">
    <property type="entry name" value="2,3-dihydroxybenzoate-AMP ligase"/>
    <property type="match status" value="1"/>
</dbReference>
<dbReference type="Gene3D" id="3.40.50.12780">
    <property type="entry name" value="N-terminal domain of ligase-like"/>
    <property type="match status" value="1"/>
</dbReference>
<dbReference type="GO" id="GO:0006631">
    <property type="term" value="P:fatty acid metabolic process"/>
    <property type="evidence" value="ECO:0007669"/>
    <property type="project" value="UniProtKB-KW"/>
</dbReference>
<proteinExistence type="inferred from homology"/>
<keyword evidence="2 7" id="KW-0436">Ligase</keyword>
<evidence type="ECO:0000259" key="5">
    <source>
        <dbReference type="Pfam" id="PF00501"/>
    </source>
</evidence>
<evidence type="ECO:0000256" key="4">
    <source>
        <dbReference type="ARBA" id="ARBA00023098"/>
    </source>
</evidence>
<evidence type="ECO:0000256" key="1">
    <source>
        <dbReference type="ARBA" id="ARBA00006432"/>
    </source>
</evidence>
<dbReference type="InterPro" id="IPR045851">
    <property type="entry name" value="AMP-bd_C_sf"/>
</dbReference>
<dbReference type="OrthoDB" id="9803968at2"/>
<organism evidence="7 8">
    <name type="scientific">Ketobacter alkanivorans</name>
    <dbReference type="NCBI Taxonomy" id="1917421"/>
    <lineage>
        <taxon>Bacteria</taxon>
        <taxon>Pseudomonadati</taxon>
        <taxon>Pseudomonadota</taxon>
        <taxon>Gammaproteobacteria</taxon>
        <taxon>Pseudomonadales</taxon>
        <taxon>Ketobacteraceae</taxon>
        <taxon>Ketobacter</taxon>
    </lineage>
</organism>
<dbReference type="InterPro" id="IPR000873">
    <property type="entry name" value="AMP-dep_synth/lig_dom"/>
</dbReference>
<evidence type="ECO:0000256" key="3">
    <source>
        <dbReference type="ARBA" id="ARBA00022832"/>
    </source>
</evidence>
<sequence>MHGLMMDTQLSISSILKHAETVHKHSEIVSRNPEGGIFRYTYADAGRRARQAANVLNTLGVKQQDRVATLAWNSHRHYELYFAVSGSGAILHTVNPRLFPEQIIYILNHAEDEVLFLDIQFVPLIEAVRDQLPKLKHIVLMVGKDSMPESKLDLLCYEELVEQASKDYEWPSFDENLAATLCYTSGTTGNPKGVLYSHRSTVIHALASVSSDALGISNRTSVLPVVPMFHVNAWGVPYGATAGGAKLVLPGAGMDGASLYELIDGEDVSLLLGVPTVWLGLLQYCEKENLTLASVKDVVIGGSAAPMSMIKAFQEKHDAFVIHAWGMTELSPMGTLNSMNTYMAGLSQEERYKLQTKQGRPIFGIEIRIVGPEGDELAHDGKAFGRLQVRGPWVASSYYKHEDQSDWEGGWFDTGDVATIDEQGYMNIVDRAKDVIKSGGEWISSIDVENIAIGQEAVAECAVVGVPHPKWDERPLLLVIVKEGHSLTKEEMLDYLSDKIVKWWMPDEVLFVDELPHTPTGKLLKRELRDQFQDVYIK</sequence>
<dbReference type="Pfam" id="PF00501">
    <property type="entry name" value="AMP-binding"/>
    <property type="match status" value="1"/>
</dbReference>
<dbReference type="AlphaFoldDB" id="A0A2K9LME9"/>
<dbReference type="Pfam" id="PF13193">
    <property type="entry name" value="AMP-binding_C"/>
    <property type="match status" value="1"/>
</dbReference>
<dbReference type="InterPro" id="IPR042099">
    <property type="entry name" value="ANL_N_sf"/>
</dbReference>
<dbReference type="CDD" id="cd12119">
    <property type="entry name" value="ttLC_FACS_AlkK_like"/>
    <property type="match status" value="1"/>
</dbReference>
<accession>A0A2K9LME9</accession>
<dbReference type="GO" id="GO:0016874">
    <property type="term" value="F:ligase activity"/>
    <property type="evidence" value="ECO:0007669"/>
    <property type="project" value="UniProtKB-KW"/>
</dbReference>